<name>A0ABP7HDI8_9PSEU</name>
<sequence length="97" mass="9833">MPLNIAIDNAPIAVIVRAALRPFGLRKAARRLVGAGQLGAVRASRQAQGVAQAAAHQHTPGESVSAVAQLGALLASATLGLSPEQHKRLTAASDPVS</sequence>
<reference evidence="2" key="1">
    <citation type="journal article" date="2019" name="Int. J. Syst. Evol. Microbiol.">
        <title>The Global Catalogue of Microorganisms (GCM) 10K type strain sequencing project: providing services to taxonomists for standard genome sequencing and annotation.</title>
        <authorList>
            <consortium name="The Broad Institute Genomics Platform"/>
            <consortium name="The Broad Institute Genome Sequencing Center for Infectious Disease"/>
            <person name="Wu L."/>
            <person name="Ma J."/>
        </authorList>
    </citation>
    <scope>NUCLEOTIDE SEQUENCE [LARGE SCALE GENOMIC DNA]</scope>
    <source>
        <strain evidence="2">JCM 17017</strain>
    </source>
</reference>
<proteinExistence type="predicted"/>
<dbReference type="Proteomes" id="UP001501624">
    <property type="component" value="Unassembled WGS sequence"/>
</dbReference>
<protein>
    <submittedName>
        <fullName evidence="1">Uncharacterized protein</fullName>
    </submittedName>
</protein>
<comment type="caution">
    <text evidence="1">The sequence shown here is derived from an EMBL/GenBank/DDBJ whole genome shotgun (WGS) entry which is preliminary data.</text>
</comment>
<dbReference type="EMBL" id="BAABCM010000001">
    <property type="protein sequence ID" value="GAA3791654.1"/>
    <property type="molecule type" value="Genomic_DNA"/>
</dbReference>
<evidence type="ECO:0000313" key="1">
    <source>
        <dbReference type="EMBL" id="GAA3791654.1"/>
    </source>
</evidence>
<evidence type="ECO:0000313" key="2">
    <source>
        <dbReference type="Proteomes" id="UP001501624"/>
    </source>
</evidence>
<organism evidence="1 2">
    <name type="scientific">Amycolatopsis tucumanensis</name>
    <dbReference type="NCBI Taxonomy" id="401106"/>
    <lineage>
        <taxon>Bacteria</taxon>
        <taxon>Bacillati</taxon>
        <taxon>Actinomycetota</taxon>
        <taxon>Actinomycetes</taxon>
        <taxon>Pseudonocardiales</taxon>
        <taxon>Pseudonocardiaceae</taxon>
        <taxon>Amycolatopsis</taxon>
    </lineage>
</organism>
<keyword evidence="2" id="KW-1185">Reference proteome</keyword>
<gene>
    <name evidence="1" type="ORF">GCM10022380_05340</name>
</gene>
<dbReference type="RefSeq" id="WP_237336645.1">
    <property type="nucleotide sequence ID" value="NZ_BAABCM010000001.1"/>
</dbReference>
<accession>A0ABP7HDI8</accession>